<evidence type="ECO:0000259" key="2">
    <source>
        <dbReference type="PROSITE" id="PS50213"/>
    </source>
</evidence>
<evidence type="ECO:0000256" key="1">
    <source>
        <dbReference type="SAM" id="SignalP"/>
    </source>
</evidence>
<name>A0ABS6SE25_9SPHN</name>
<dbReference type="SMART" id="SM00554">
    <property type="entry name" value="FAS1"/>
    <property type="match status" value="1"/>
</dbReference>
<proteinExistence type="predicted"/>
<accession>A0ABS6SE25</accession>
<reference evidence="3 4" key="1">
    <citation type="submission" date="2021-04" db="EMBL/GenBank/DDBJ databases">
        <authorList>
            <person name="Pira H."/>
            <person name="Risdian C."/>
            <person name="Wink J."/>
        </authorList>
    </citation>
    <scope>NUCLEOTIDE SEQUENCE [LARGE SCALE GENOMIC DNA]</scope>
    <source>
        <strain evidence="3 4">WHA3</strain>
    </source>
</reference>
<dbReference type="RefSeq" id="WP_218445330.1">
    <property type="nucleotide sequence ID" value="NZ_JAGSPA010000002.1"/>
</dbReference>
<dbReference type="InterPro" id="IPR000782">
    <property type="entry name" value="FAS1_domain"/>
</dbReference>
<dbReference type="PROSITE" id="PS51257">
    <property type="entry name" value="PROKAR_LIPOPROTEIN"/>
    <property type="match status" value="1"/>
</dbReference>
<organism evidence="3 4">
    <name type="scientific">Pacificimonas pallii</name>
    <dbReference type="NCBI Taxonomy" id="2827236"/>
    <lineage>
        <taxon>Bacteria</taxon>
        <taxon>Pseudomonadati</taxon>
        <taxon>Pseudomonadota</taxon>
        <taxon>Alphaproteobacteria</taxon>
        <taxon>Sphingomonadales</taxon>
        <taxon>Sphingosinicellaceae</taxon>
        <taxon>Pacificimonas</taxon>
    </lineage>
</organism>
<dbReference type="PANTHER" id="PTHR10900">
    <property type="entry name" value="PERIOSTIN-RELATED"/>
    <property type="match status" value="1"/>
</dbReference>
<sequence length="194" mass="20485">MLKTTTFLTIFGVAGLGLAACDAPERDPRVKVDEPVVEEPAGPSMSEVVGTKEELSQFVAAIGPDTANMGPYLDGAKNMTLLAPSNDAFDSMEPTAKAFLFDEANRPSLRAALGYHMLRGDLDAAAIMERIAADEDGEITLPNNARTPMTAKMVDDALVIVDARGNEAKVLSADIPTANGTVHIIDTVLMLPEG</sequence>
<dbReference type="Proteomes" id="UP000722336">
    <property type="component" value="Unassembled WGS sequence"/>
</dbReference>
<keyword evidence="1" id="KW-0732">Signal</keyword>
<dbReference type="EMBL" id="JAGSPA010000002">
    <property type="protein sequence ID" value="MBV7256649.1"/>
    <property type="molecule type" value="Genomic_DNA"/>
</dbReference>
<gene>
    <name evidence="3" type="ORF">KCG44_07605</name>
</gene>
<feature type="signal peptide" evidence="1">
    <location>
        <begin position="1"/>
        <end position="19"/>
    </location>
</feature>
<evidence type="ECO:0000313" key="3">
    <source>
        <dbReference type="EMBL" id="MBV7256649.1"/>
    </source>
</evidence>
<keyword evidence="4" id="KW-1185">Reference proteome</keyword>
<comment type="caution">
    <text evidence="3">The sequence shown here is derived from an EMBL/GenBank/DDBJ whole genome shotgun (WGS) entry which is preliminary data.</text>
</comment>
<protein>
    <submittedName>
        <fullName evidence="3">Fasciclin domain-containing protein</fullName>
    </submittedName>
</protein>
<evidence type="ECO:0000313" key="4">
    <source>
        <dbReference type="Proteomes" id="UP000722336"/>
    </source>
</evidence>
<feature type="chain" id="PRO_5046427566" evidence="1">
    <location>
        <begin position="20"/>
        <end position="194"/>
    </location>
</feature>
<dbReference type="Pfam" id="PF02469">
    <property type="entry name" value="Fasciclin"/>
    <property type="match status" value="1"/>
</dbReference>
<dbReference type="InterPro" id="IPR050904">
    <property type="entry name" value="Adhesion/Biosynth-related"/>
</dbReference>
<dbReference type="PROSITE" id="PS50213">
    <property type="entry name" value="FAS1"/>
    <property type="match status" value="1"/>
</dbReference>
<dbReference type="PANTHER" id="PTHR10900:SF77">
    <property type="entry name" value="FI19380P1"/>
    <property type="match status" value="1"/>
</dbReference>
<feature type="domain" description="FAS1" evidence="2">
    <location>
        <begin position="42"/>
        <end position="189"/>
    </location>
</feature>